<dbReference type="AlphaFoldDB" id="A0A4U1INZ9"/>
<gene>
    <name evidence="1" type="ORF">E8A74_46770</name>
</gene>
<evidence type="ECO:0000313" key="1">
    <source>
        <dbReference type="EMBL" id="TKC95763.1"/>
    </source>
</evidence>
<protein>
    <submittedName>
        <fullName evidence="1">Uncharacterized protein</fullName>
    </submittedName>
</protein>
<reference evidence="1 2" key="1">
    <citation type="submission" date="2019-04" db="EMBL/GenBank/DDBJ databases">
        <authorList>
            <person name="Li Y."/>
            <person name="Wang J."/>
        </authorList>
    </citation>
    <scope>NUCLEOTIDE SEQUENCE [LARGE SCALE GENOMIC DNA]</scope>
    <source>
        <strain evidence="1 2">DSM 14668</strain>
    </source>
</reference>
<name>A0A4U1INZ9_9BACT</name>
<organism evidence="1 2">
    <name type="scientific">Polyangium fumosum</name>
    <dbReference type="NCBI Taxonomy" id="889272"/>
    <lineage>
        <taxon>Bacteria</taxon>
        <taxon>Pseudomonadati</taxon>
        <taxon>Myxococcota</taxon>
        <taxon>Polyangia</taxon>
        <taxon>Polyangiales</taxon>
        <taxon>Polyangiaceae</taxon>
        <taxon>Polyangium</taxon>
    </lineage>
</organism>
<sequence length="88" mass="9741">MKRSRVRERERLRAPVETTDPVALAAYAGGLRPVVASLRTLVEDATAAPSQRVHARSYLRREILRGIRELEARIDAAAIVPQHSSATI</sequence>
<dbReference type="EMBL" id="SSMQ01000095">
    <property type="protein sequence ID" value="TKC95763.1"/>
    <property type="molecule type" value="Genomic_DNA"/>
</dbReference>
<accession>A0A4U1INZ9</accession>
<proteinExistence type="predicted"/>
<dbReference type="RefSeq" id="WP_136935679.1">
    <property type="nucleotide sequence ID" value="NZ_SSMQ01000095.1"/>
</dbReference>
<dbReference type="OrthoDB" id="5537325at2"/>
<comment type="caution">
    <text evidence="1">The sequence shown here is derived from an EMBL/GenBank/DDBJ whole genome shotgun (WGS) entry which is preliminary data.</text>
</comment>
<dbReference type="Proteomes" id="UP000309215">
    <property type="component" value="Unassembled WGS sequence"/>
</dbReference>
<evidence type="ECO:0000313" key="2">
    <source>
        <dbReference type="Proteomes" id="UP000309215"/>
    </source>
</evidence>
<keyword evidence="2" id="KW-1185">Reference proteome</keyword>